<dbReference type="RefSeq" id="WP_012224702.1">
    <property type="nucleotide sequence ID" value="NZ_HG422565.1"/>
</dbReference>
<dbReference type="Pfam" id="PF12704">
    <property type="entry name" value="MacB_PCD"/>
    <property type="match status" value="1"/>
</dbReference>
<feature type="domain" description="MacB-like periplasmic core" evidence="9">
    <location>
        <begin position="19"/>
        <end position="218"/>
    </location>
</feature>
<evidence type="ECO:0000256" key="3">
    <source>
        <dbReference type="ARBA" id="ARBA00022692"/>
    </source>
</evidence>
<evidence type="ECO:0000256" key="1">
    <source>
        <dbReference type="ARBA" id="ARBA00004651"/>
    </source>
</evidence>
<dbReference type="InterPro" id="IPR050250">
    <property type="entry name" value="Macrolide_Exporter_MacB"/>
</dbReference>
<feature type="domain" description="ABC3 transporter permease C-terminal" evidence="8">
    <location>
        <begin position="250"/>
        <end position="361"/>
    </location>
</feature>
<protein>
    <recommendedName>
        <fullName evidence="12">ABC transporter permease</fullName>
    </recommendedName>
</protein>
<sequence>MTFIGLVWHNLAARKLRAALTASAVAIGVMAVVAMGTLTSSLKQSATGYLKTGNADFSLAQKHTDSLLNSLLSTDDIAKVGQQPGVAEAIGALIELGHYDSANPSVVQVGLDPDAQKSFGVILLKGRTYGATSTDEVMLGYTLAESIHKGVGDSLTMDGHKYRVTGLYRTNVAYGNSTMMFPLPVLQGRYQAAGQITLGFVKLAPGANKAKVKSDLEAKFPQLAVVASESDYGLVDNTLVLISAANTGAGILAGVIAMTGVLNTSLLSFFERMREFGVLRAIGWARRRIVALVLGEALVVSLIGAVVGVALGWGAVNVLQNLAALKGVFHPQYTAAIFWRSLGFAVGVAFIGALYPALRAALLSPAEAMRRE</sequence>
<gene>
    <name evidence="10" type="ORF">BN381_140036</name>
</gene>
<reference evidence="10 11" key="1">
    <citation type="journal article" date="2013" name="ISME J.">
        <title>Metabolic model for the filamentous 'Candidatus Microthrix parvicella' based on genomic and metagenomic analyses.</title>
        <authorList>
            <person name="Jon McIlroy S."/>
            <person name="Kristiansen R."/>
            <person name="Albertsen M."/>
            <person name="Michael Karst S."/>
            <person name="Rossetti S."/>
            <person name="Lund Nielsen J."/>
            <person name="Tandoi V."/>
            <person name="James Seviour R."/>
            <person name="Nielsen P.H."/>
        </authorList>
    </citation>
    <scope>NUCLEOTIDE SEQUENCE [LARGE SCALE GENOMIC DNA]</scope>
    <source>
        <strain evidence="10 11">RN1</strain>
    </source>
</reference>
<dbReference type="GO" id="GO:0005886">
    <property type="term" value="C:plasma membrane"/>
    <property type="evidence" value="ECO:0007669"/>
    <property type="project" value="UniProtKB-SubCell"/>
</dbReference>
<keyword evidence="2" id="KW-1003">Cell membrane</keyword>
<evidence type="ECO:0008006" key="12">
    <source>
        <dbReference type="Google" id="ProtNLM"/>
    </source>
</evidence>
<evidence type="ECO:0000256" key="7">
    <source>
        <dbReference type="SAM" id="Phobius"/>
    </source>
</evidence>
<feature type="transmembrane region" description="Helical" evidence="7">
    <location>
        <begin position="291"/>
        <end position="316"/>
    </location>
</feature>
<name>R4Z0S8_9ACTN</name>
<organism evidence="10 11">
    <name type="scientific">Candidatus Neomicrothrix parvicella RN1</name>
    <dbReference type="NCBI Taxonomy" id="1229780"/>
    <lineage>
        <taxon>Bacteria</taxon>
        <taxon>Bacillati</taxon>
        <taxon>Actinomycetota</taxon>
        <taxon>Acidimicrobiia</taxon>
        <taxon>Acidimicrobiales</taxon>
        <taxon>Microthrixaceae</taxon>
        <taxon>Candidatus Neomicrothrix</taxon>
    </lineage>
</organism>
<dbReference type="PANTHER" id="PTHR30572">
    <property type="entry name" value="MEMBRANE COMPONENT OF TRANSPORTER-RELATED"/>
    <property type="match status" value="1"/>
</dbReference>
<accession>R4Z0S8</accession>
<dbReference type="eggNOG" id="COG0577">
    <property type="taxonomic scope" value="Bacteria"/>
</dbReference>
<comment type="caution">
    <text evidence="10">The sequence shown here is derived from an EMBL/GenBank/DDBJ whole genome shotgun (WGS) entry which is preliminary data.</text>
</comment>
<dbReference type="Pfam" id="PF02687">
    <property type="entry name" value="FtsX"/>
    <property type="match status" value="1"/>
</dbReference>
<comment type="subcellular location">
    <subcellularLocation>
        <location evidence="1">Cell membrane</location>
        <topology evidence="1">Multi-pass membrane protein</topology>
    </subcellularLocation>
</comment>
<dbReference type="HOGENOM" id="CLU_000604_8_0_11"/>
<dbReference type="InterPro" id="IPR003838">
    <property type="entry name" value="ABC3_permease_C"/>
</dbReference>
<proteinExistence type="inferred from homology"/>
<evidence type="ECO:0000313" key="11">
    <source>
        <dbReference type="Proteomes" id="UP000018291"/>
    </source>
</evidence>
<dbReference type="AlphaFoldDB" id="R4Z0S8"/>
<evidence type="ECO:0000259" key="8">
    <source>
        <dbReference type="Pfam" id="PF02687"/>
    </source>
</evidence>
<dbReference type="EMBL" id="CANL01000006">
    <property type="protein sequence ID" value="CCM62871.1"/>
    <property type="molecule type" value="Genomic_DNA"/>
</dbReference>
<evidence type="ECO:0000256" key="2">
    <source>
        <dbReference type="ARBA" id="ARBA00022475"/>
    </source>
</evidence>
<keyword evidence="11" id="KW-1185">Reference proteome</keyword>
<dbReference type="PANTHER" id="PTHR30572:SF4">
    <property type="entry name" value="ABC TRANSPORTER PERMEASE YTRF"/>
    <property type="match status" value="1"/>
</dbReference>
<feature type="transmembrane region" description="Helical" evidence="7">
    <location>
        <begin position="249"/>
        <end position="270"/>
    </location>
</feature>
<dbReference type="STRING" id="1229780.BN381_140036"/>
<feature type="transmembrane region" description="Helical" evidence="7">
    <location>
        <begin position="336"/>
        <end position="362"/>
    </location>
</feature>
<comment type="similarity">
    <text evidence="6">Belongs to the ABC-4 integral membrane protein family.</text>
</comment>
<dbReference type="OrthoDB" id="4832961at2"/>
<feature type="transmembrane region" description="Helical" evidence="7">
    <location>
        <begin position="18"/>
        <end position="38"/>
    </location>
</feature>
<dbReference type="Proteomes" id="UP000018291">
    <property type="component" value="Unassembled WGS sequence"/>
</dbReference>
<dbReference type="InterPro" id="IPR025857">
    <property type="entry name" value="MacB_PCD"/>
</dbReference>
<keyword evidence="5 7" id="KW-0472">Membrane</keyword>
<evidence type="ECO:0000313" key="10">
    <source>
        <dbReference type="EMBL" id="CCM62871.1"/>
    </source>
</evidence>
<evidence type="ECO:0000259" key="9">
    <source>
        <dbReference type="Pfam" id="PF12704"/>
    </source>
</evidence>
<evidence type="ECO:0000256" key="5">
    <source>
        <dbReference type="ARBA" id="ARBA00023136"/>
    </source>
</evidence>
<evidence type="ECO:0000256" key="4">
    <source>
        <dbReference type="ARBA" id="ARBA00022989"/>
    </source>
</evidence>
<keyword evidence="3 7" id="KW-0812">Transmembrane</keyword>
<evidence type="ECO:0000256" key="6">
    <source>
        <dbReference type="ARBA" id="ARBA00038076"/>
    </source>
</evidence>
<keyword evidence="4 7" id="KW-1133">Transmembrane helix</keyword>
<dbReference type="GO" id="GO:0022857">
    <property type="term" value="F:transmembrane transporter activity"/>
    <property type="evidence" value="ECO:0007669"/>
    <property type="project" value="TreeGrafter"/>
</dbReference>